<dbReference type="InterPro" id="IPR029010">
    <property type="entry name" value="ThuA-like"/>
</dbReference>
<protein>
    <submittedName>
        <fullName evidence="2">ThuA domain-containing protein</fullName>
    </submittedName>
</protein>
<dbReference type="Pfam" id="PF06283">
    <property type="entry name" value="ThuA"/>
    <property type="match status" value="1"/>
</dbReference>
<evidence type="ECO:0000259" key="1">
    <source>
        <dbReference type="Pfam" id="PF06283"/>
    </source>
</evidence>
<dbReference type="PANTHER" id="PTHR40469:SF2">
    <property type="entry name" value="GALACTOSE-BINDING DOMAIN-LIKE SUPERFAMILY PROTEIN"/>
    <property type="match status" value="1"/>
</dbReference>
<dbReference type="RefSeq" id="WP_255900235.1">
    <property type="nucleotide sequence ID" value="NZ_JAFMZO010000002.1"/>
</dbReference>
<evidence type="ECO:0000313" key="3">
    <source>
        <dbReference type="Proteomes" id="UP001597387"/>
    </source>
</evidence>
<proteinExistence type="predicted"/>
<sequence length="251" mass="28840">MTITLIATKCRDWQLSLIFICFFILPASAKESPRILIFSKTAGFHHQSIPKGIKAIQKLGIDAKFDTDTTTDARQINTENLKKYKAVVFLNTTGDILNNEQQSAFENYIRSGAGFVGVHSATDCEYDWPWYGNLVGAYFVSHPQQQEAVLKVHNQKHPATKHLPREWKRKDEWYNFKWVAPNLNVLISLDETSYQPGRNKMGENHPMSWYHEYDGGRSFYTALGHTDESYIDPMFLQHLLGGIKYAIGYKK</sequence>
<dbReference type="Proteomes" id="UP001597387">
    <property type="component" value="Unassembled WGS sequence"/>
</dbReference>
<dbReference type="PANTHER" id="PTHR40469">
    <property type="entry name" value="SECRETED GLYCOSYL HYDROLASE"/>
    <property type="match status" value="1"/>
</dbReference>
<accession>A0ABW4ZPN9</accession>
<keyword evidence="3" id="KW-1185">Reference proteome</keyword>
<name>A0ABW4ZPN9_9SPHI</name>
<dbReference type="EMBL" id="JBHUHZ010000002">
    <property type="protein sequence ID" value="MFD2163781.1"/>
    <property type="molecule type" value="Genomic_DNA"/>
</dbReference>
<organism evidence="2 3">
    <name type="scientific">Paradesertivirga mongoliensis</name>
    <dbReference type="NCBI Taxonomy" id="2100740"/>
    <lineage>
        <taxon>Bacteria</taxon>
        <taxon>Pseudomonadati</taxon>
        <taxon>Bacteroidota</taxon>
        <taxon>Sphingobacteriia</taxon>
        <taxon>Sphingobacteriales</taxon>
        <taxon>Sphingobacteriaceae</taxon>
        <taxon>Paradesertivirga</taxon>
    </lineage>
</organism>
<dbReference type="Gene3D" id="3.40.50.880">
    <property type="match status" value="1"/>
</dbReference>
<comment type="caution">
    <text evidence="2">The sequence shown here is derived from an EMBL/GenBank/DDBJ whole genome shotgun (WGS) entry which is preliminary data.</text>
</comment>
<evidence type="ECO:0000313" key="2">
    <source>
        <dbReference type="EMBL" id="MFD2163781.1"/>
    </source>
</evidence>
<dbReference type="InterPro" id="IPR029062">
    <property type="entry name" value="Class_I_gatase-like"/>
</dbReference>
<gene>
    <name evidence="2" type="ORF">ACFSJU_15340</name>
</gene>
<dbReference type="SUPFAM" id="SSF52317">
    <property type="entry name" value="Class I glutamine amidotransferase-like"/>
    <property type="match status" value="1"/>
</dbReference>
<feature type="domain" description="ThuA-like" evidence="1">
    <location>
        <begin position="34"/>
        <end position="246"/>
    </location>
</feature>
<reference evidence="3" key="1">
    <citation type="journal article" date="2019" name="Int. J. Syst. Evol. Microbiol.">
        <title>The Global Catalogue of Microorganisms (GCM) 10K type strain sequencing project: providing services to taxonomists for standard genome sequencing and annotation.</title>
        <authorList>
            <consortium name="The Broad Institute Genomics Platform"/>
            <consortium name="The Broad Institute Genome Sequencing Center for Infectious Disease"/>
            <person name="Wu L."/>
            <person name="Ma J."/>
        </authorList>
    </citation>
    <scope>NUCLEOTIDE SEQUENCE [LARGE SCALE GENOMIC DNA]</scope>
    <source>
        <strain evidence="3">KCTC 42217</strain>
    </source>
</reference>